<feature type="domain" description="SHSP" evidence="3">
    <location>
        <begin position="35"/>
        <end position="148"/>
    </location>
</feature>
<evidence type="ECO:0000256" key="1">
    <source>
        <dbReference type="PROSITE-ProRule" id="PRU00285"/>
    </source>
</evidence>
<dbReference type="Gene3D" id="2.60.40.790">
    <property type="match status" value="1"/>
</dbReference>
<dbReference type="Proteomes" id="UP001549184">
    <property type="component" value="Unassembled WGS sequence"/>
</dbReference>
<protein>
    <submittedName>
        <fullName evidence="4">HSP20 family protein</fullName>
    </submittedName>
</protein>
<dbReference type="RefSeq" id="WP_354012126.1">
    <property type="nucleotide sequence ID" value="NZ_JBEPMU010000001.1"/>
</dbReference>
<dbReference type="EMBL" id="JBEPMU010000001">
    <property type="protein sequence ID" value="MET3650633.1"/>
    <property type="molecule type" value="Genomic_DNA"/>
</dbReference>
<reference evidence="4 5" key="1">
    <citation type="submission" date="2024-06" db="EMBL/GenBank/DDBJ databases">
        <title>Sorghum-associated microbial communities from plants grown in Nebraska, USA.</title>
        <authorList>
            <person name="Schachtman D."/>
        </authorList>
    </citation>
    <scope>NUCLEOTIDE SEQUENCE [LARGE SCALE GENOMIC DNA]</scope>
    <source>
        <strain evidence="4 5">1073</strain>
    </source>
</reference>
<evidence type="ECO:0000313" key="4">
    <source>
        <dbReference type="EMBL" id="MET3650633.1"/>
    </source>
</evidence>
<keyword evidence="5" id="KW-1185">Reference proteome</keyword>
<dbReference type="CDD" id="cd06464">
    <property type="entry name" value="ACD_sHsps-like"/>
    <property type="match status" value="1"/>
</dbReference>
<comment type="caution">
    <text evidence="4">The sequence shown here is derived from an EMBL/GenBank/DDBJ whole genome shotgun (WGS) entry which is preliminary data.</text>
</comment>
<evidence type="ECO:0000313" key="5">
    <source>
        <dbReference type="Proteomes" id="UP001549184"/>
    </source>
</evidence>
<evidence type="ECO:0000256" key="2">
    <source>
        <dbReference type="RuleBase" id="RU003616"/>
    </source>
</evidence>
<dbReference type="SUPFAM" id="SSF49764">
    <property type="entry name" value="HSP20-like chaperones"/>
    <property type="match status" value="1"/>
</dbReference>
<dbReference type="PROSITE" id="PS01031">
    <property type="entry name" value="SHSP"/>
    <property type="match status" value="1"/>
</dbReference>
<dbReference type="InterPro" id="IPR002068">
    <property type="entry name" value="A-crystallin/Hsp20_dom"/>
</dbReference>
<evidence type="ECO:0000259" key="3">
    <source>
        <dbReference type="PROSITE" id="PS01031"/>
    </source>
</evidence>
<dbReference type="PANTHER" id="PTHR11527">
    <property type="entry name" value="HEAT-SHOCK PROTEIN 20 FAMILY MEMBER"/>
    <property type="match status" value="1"/>
</dbReference>
<dbReference type="InterPro" id="IPR031107">
    <property type="entry name" value="Small_HSP"/>
</dbReference>
<dbReference type="InterPro" id="IPR008978">
    <property type="entry name" value="HSP20-like_chaperone"/>
</dbReference>
<organism evidence="4 5">
    <name type="scientific">Dyella japonica</name>
    <dbReference type="NCBI Taxonomy" id="231455"/>
    <lineage>
        <taxon>Bacteria</taxon>
        <taxon>Pseudomonadati</taxon>
        <taxon>Pseudomonadota</taxon>
        <taxon>Gammaproteobacteria</taxon>
        <taxon>Lysobacterales</taxon>
        <taxon>Rhodanobacteraceae</taxon>
        <taxon>Dyella</taxon>
    </lineage>
</organism>
<comment type="similarity">
    <text evidence="1 2">Belongs to the small heat shock protein (HSP20) family.</text>
</comment>
<proteinExistence type="inferred from homology"/>
<dbReference type="Pfam" id="PF00011">
    <property type="entry name" value="HSP20"/>
    <property type="match status" value="1"/>
</dbReference>
<accession>A0ABV2JSB7</accession>
<gene>
    <name evidence="4" type="ORF">ABIC75_000335</name>
</gene>
<name>A0ABV2JSB7_9GAMM</name>
<sequence length="148" mass="16505">MNTMTRWYPFKSLTRVDPFGEFDEFFRNPALRPTWNSTDIVPDVRIDITEDDGAYHVKADIPGVKKEDIEVSVDGNQVSISASYTREKEQKEGSRAIVTERSLGQATRSFALPTDVAGEKAQAHYDNGVLSLTLPKKSDGNARKIAVN</sequence>